<comment type="similarity">
    <text evidence="1 2">Belongs to the short-chain dehydrogenases/reductases (SDR) family.</text>
</comment>
<dbReference type="RefSeq" id="WP_090608619.1">
    <property type="nucleotide sequence ID" value="NZ_CTEE01000001.1"/>
</dbReference>
<name>A0A0E4CMF8_MYCLN</name>
<dbReference type="InterPro" id="IPR020904">
    <property type="entry name" value="Sc_DH/Rdtase_CS"/>
</dbReference>
<dbReference type="OrthoDB" id="9792003at2"/>
<dbReference type="GO" id="GO:0016491">
    <property type="term" value="F:oxidoreductase activity"/>
    <property type="evidence" value="ECO:0007669"/>
    <property type="project" value="TreeGrafter"/>
</dbReference>
<dbReference type="PANTHER" id="PTHR43313:SF1">
    <property type="entry name" value="3BETA-HYDROXYSTEROID DEHYDROGENASE DHS-16"/>
    <property type="match status" value="1"/>
</dbReference>
<dbReference type="PANTHER" id="PTHR43313">
    <property type="entry name" value="SHORT-CHAIN DEHYDROGENASE/REDUCTASE FAMILY 9C"/>
    <property type="match status" value="1"/>
</dbReference>
<dbReference type="SUPFAM" id="SSF51735">
    <property type="entry name" value="NAD(P)-binding Rossmann-fold domains"/>
    <property type="match status" value="1"/>
</dbReference>
<reference evidence="3 4" key="1">
    <citation type="submission" date="2015-03" db="EMBL/GenBank/DDBJ databases">
        <authorList>
            <person name="Urmite Genomes"/>
        </authorList>
    </citation>
    <scope>NUCLEOTIDE SEQUENCE [LARGE SCALE GENOMIC DNA]</scope>
    <source>
        <strain evidence="3 4">CSUR P1491</strain>
    </source>
</reference>
<dbReference type="Pfam" id="PF00106">
    <property type="entry name" value="adh_short"/>
    <property type="match status" value="1"/>
</dbReference>
<dbReference type="Proteomes" id="UP000199251">
    <property type="component" value="Unassembled WGS sequence"/>
</dbReference>
<dbReference type="PRINTS" id="PR00081">
    <property type="entry name" value="GDHRDH"/>
</dbReference>
<dbReference type="STRING" id="141349.BN1232_01801"/>
<dbReference type="PROSITE" id="PS00061">
    <property type="entry name" value="ADH_SHORT"/>
    <property type="match status" value="1"/>
</dbReference>
<dbReference type="EMBL" id="CTEE01000001">
    <property type="protein sequence ID" value="CQD09851.1"/>
    <property type="molecule type" value="Genomic_DNA"/>
</dbReference>
<evidence type="ECO:0000256" key="2">
    <source>
        <dbReference type="RuleBase" id="RU000363"/>
    </source>
</evidence>
<proteinExistence type="inferred from homology"/>
<evidence type="ECO:0000313" key="4">
    <source>
        <dbReference type="Proteomes" id="UP000199251"/>
    </source>
</evidence>
<accession>A0A0E4CMF8</accession>
<dbReference type="Gene3D" id="3.40.50.720">
    <property type="entry name" value="NAD(P)-binding Rossmann-like Domain"/>
    <property type="match status" value="1"/>
</dbReference>
<gene>
    <name evidence="3" type="ORF">BN1232_01801</name>
</gene>
<organism evidence="3 4">
    <name type="scientific">Mycobacterium lentiflavum</name>
    <dbReference type="NCBI Taxonomy" id="141349"/>
    <lineage>
        <taxon>Bacteria</taxon>
        <taxon>Bacillati</taxon>
        <taxon>Actinomycetota</taxon>
        <taxon>Actinomycetes</taxon>
        <taxon>Mycobacteriales</taxon>
        <taxon>Mycobacteriaceae</taxon>
        <taxon>Mycobacterium</taxon>
        <taxon>Mycobacterium simiae complex</taxon>
    </lineage>
</organism>
<sequence>MNSMNRPHHEQLIIVTGASTGIGAATAKELARKGFQVLAGVRRKADADALKAEGLQSLEPHILDITVEADVTAIADRVAHDPLHRPLRALINNAGIAINAPVEALPLEQWRQQFEVNLFGHIAITQALLPALLLSSGTVVNISSVGGKVVLPTYGAYAGSKFALEAVSDALRREVAELGIKVVVVEPGAVKTEMAERGIATAEGLKANMTDTQLARYGDLVAAVTAQARSFGEVGVSAEHAAKVIAKAATAARPRTRYTIGRDAAILLRVSRVVSDRVLDRIVRLNLRSFKGAQLSEKSSAAKTSVGG</sequence>
<evidence type="ECO:0000256" key="1">
    <source>
        <dbReference type="ARBA" id="ARBA00006484"/>
    </source>
</evidence>
<dbReference type="AlphaFoldDB" id="A0A0E4CMF8"/>
<protein>
    <submittedName>
        <fullName evidence="3">Short-chain dehydrogenase</fullName>
    </submittedName>
</protein>
<dbReference type="InterPro" id="IPR002347">
    <property type="entry name" value="SDR_fam"/>
</dbReference>
<dbReference type="GO" id="GO:0008202">
    <property type="term" value="P:steroid metabolic process"/>
    <property type="evidence" value="ECO:0007669"/>
    <property type="project" value="TreeGrafter"/>
</dbReference>
<dbReference type="PRINTS" id="PR00080">
    <property type="entry name" value="SDRFAMILY"/>
</dbReference>
<evidence type="ECO:0000313" key="3">
    <source>
        <dbReference type="EMBL" id="CQD09851.1"/>
    </source>
</evidence>
<dbReference type="InterPro" id="IPR036291">
    <property type="entry name" value="NAD(P)-bd_dom_sf"/>
</dbReference>